<reference evidence="1 2" key="1">
    <citation type="submission" date="2014-04" db="EMBL/GenBank/DDBJ databases">
        <authorList>
            <person name="Bishop-Lilly K.A."/>
            <person name="Broomall S.M."/>
            <person name="Chain P.S."/>
            <person name="Chertkov O."/>
            <person name="Coyne S.R."/>
            <person name="Daligault H.E."/>
            <person name="Davenport K.W."/>
            <person name="Erkkila T."/>
            <person name="Frey K.G."/>
            <person name="Gibbons H.S."/>
            <person name="Gu W."/>
            <person name="Jaissle J."/>
            <person name="Johnson S.L."/>
            <person name="Koroleva G.I."/>
            <person name="Ladner J.T."/>
            <person name="Lo C.-C."/>
            <person name="Minogue T.D."/>
            <person name="Munk C."/>
            <person name="Palacios G.F."/>
            <person name="Redden C.L."/>
            <person name="Rosenzweig C.N."/>
            <person name="Scholz M.B."/>
            <person name="Teshima H."/>
            <person name="Xu Y."/>
        </authorList>
    </citation>
    <scope>NUCLEOTIDE SEQUENCE [LARGE SCALE GENOMIC DNA]</scope>
    <source>
        <strain evidence="1 2">BHP</strain>
    </source>
</reference>
<sequence>MNLSIQDELQLFVEELQRYVTPVFLEKLAREIGFIKRKRKFSGSDLAAMCIWVGQQVVASEPIVRLCSRLHAATGTLLSPEGLNKRLNAKAVLFSQHIFSLLLQQKICEQTQISNQLFSYFE</sequence>
<proteinExistence type="predicted"/>
<organism evidence="1 2">
    <name type="scientific">Bacillus clarus</name>
    <dbReference type="NCBI Taxonomy" id="2338372"/>
    <lineage>
        <taxon>Bacteria</taxon>
        <taxon>Bacillati</taxon>
        <taxon>Bacillota</taxon>
        <taxon>Bacilli</taxon>
        <taxon>Bacillales</taxon>
        <taxon>Bacillaceae</taxon>
        <taxon>Bacillus</taxon>
        <taxon>Bacillus cereus group</taxon>
    </lineage>
</organism>
<dbReference type="EMBL" id="JMQC01000009">
    <property type="protein sequence ID" value="KFM95530.1"/>
    <property type="molecule type" value="Genomic_DNA"/>
</dbReference>
<dbReference type="AlphaFoldDB" id="A0A090YTW9"/>
<dbReference type="PATRIC" id="fig|1405.8.peg.5722"/>
<comment type="caution">
    <text evidence="1">The sequence shown here is derived from an EMBL/GenBank/DDBJ whole genome shotgun (WGS) entry which is preliminary data.</text>
</comment>
<evidence type="ECO:0000313" key="2">
    <source>
        <dbReference type="Proteomes" id="UP000029389"/>
    </source>
</evidence>
<accession>A0A090YTW9</accession>
<evidence type="ECO:0000313" key="1">
    <source>
        <dbReference type="EMBL" id="KFM95530.1"/>
    </source>
</evidence>
<dbReference type="Proteomes" id="UP000029389">
    <property type="component" value="Unassembled WGS sequence"/>
</dbReference>
<name>A0A090YTW9_9BACI</name>
<gene>
    <name evidence="1" type="ORF">DJ93_5545</name>
</gene>
<protein>
    <submittedName>
        <fullName evidence="1">Putative transposase for insertion sequence element IS231B</fullName>
    </submittedName>
</protein>